<dbReference type="PROSITE" id="PS51196">
    <property type="entry name" value="SECA_MOTOR_DEAD"/>
    <property type="match status" value="1"/>
</dbReference>
<evidence type="ECO:0000259" key="17">
    <source>
        <dbReference type="PROSITE" id="PS51192"/>
    </source>
</evidence>
<dbReference type="Gene3D" id="3.90.1440.10">
    <property type="entry name" value="SecA, preprotein cross-linking domain"/>
    <property type="match status" value="1"/>
</dbReference>
<dbReference type="InterPro" id="IPR044722">
    <property type="entry name" value="SecA_SF2_C"/>
</dbReference>
<evidence type="ECO:0000256" key="14">
    <source>
        <dbReference type="ARBA" id="ARBA00023136"/>
    </source>
</evidence>
<protein>
    <recommendedName>
        <fullName evidence="15">Protein translocase subunit SecA</fullName>
        <ecNumber evidence="15">7.4.2.8</ecNumber>
    </recommendedName>
</protein>
<dbReference type="PRINTS" id="PR00906">
    <property type="entry name" value="SECA"/>
</dbReference>
<dbReference type="PROSITE" id="PS01312">
    <property type="entry name" value="SECA"/>
    <property type="match status" value="1"/>
</dbReference>
<dbReference type="SMART" id="SM00957">
    <property type="entry name" value="SecA_DEAD"/>
    <property type="match status" value="1"/>
</dbReference>
<evidence type="ECO:0000256" key="12">
    <source>
        <dbReference type="ARBA" id="ARBA00022967"/>
    </source>
</evidence>
<dbReference type="CDD" id="cd18803">
    <property type="entry name" value="SF2_C_secA"/>
    <property type="match status" value="1"/>
</dbReference>
<evidence type="ECO:0000256" key="5">
    <source>
        <dbReference type="ARBA" id="ARBA00022475"/>
    </source>
</evidence>
<dbReference type="RefSeq" id="WP_146401760.1">
    <property type="nucleotide sequence ID" value="NZ_SJPJ01000001.1"/>
</dbReference>
<evidence type="ECO:0000256" key="4">
    <source>
        <dbReference type="ARBA" id="ARBA00022448"/>
    </source>
</evidence>
<evidence type="ECO:0000256" key="15">
    <source>
        <dbReference type="HAMAP-Rule" id="MF_01382"/>
    </source>
</evidence>
<evidence type="ECO:0000256" key="2">
    <source>
        <dbReference type="ARBA" id="ARBA00004170"/>
    </source>
</evidence>
<dbReference type="InterPro" id="IPR036670">
    <property type="entry name" value="SecA_X-link_sf"/>
</dbReference>
<dbReference type="GO" id="GO:0046872">
    <property type="term" value="F:metal ion binding"/>
    <property type="evidence" value="ECO:0007669"/>
    <property type="project" value="UniProtKB-KW"/>
</dbReference>
<dbReference type="Gene3D" id="3.40.50.300">
    <property type="entry name" value="P-loop containing nucleotide triphosphate hydrolases"/>
    <property type="match status" value="2"/>
</dbReference>
<dbReference type="GO" id="GO:0005886">
    <property type="term" value="C:plasma membrane"/>
    <property type="evidence" value="ECO:0007669"/>
    <property type="project" value="UniProtKB-SubCell"/>
</dbReference>
<evidence type="ECO:0000313" key="19">
    <source>
        <dbReference type="EMBL" id="TWT84175.1"/>
    </source>
</evidence>
<comment type="catalytic activity">
    <reaction evidence="15">
        <text>ATP + H2O + cellular proteinSide 1 = ADP + phosphate + cellular proteinSide 2.</text>
        <dbReference type="EC" id="7.4.2.8"/>
    </reaction>
</comment>
<proteinExistence type="inferred from homology"/>
<dbReference type="Pfam" id="PF01043">
    <property type="entry name" value="SecA_PP_bind"/>
    <property type="match status" value="1"/>
</dbReference>
<dbReference type="GO" id="GO:0005829">
    <property type="term" value="C:cytosol"/>
    <property type="evidence" value="ECO:0007669"/>
    <property type="project" value="TreeGrafter"/>
</dbReference>
<accession>A0A5C5ZAH4</accession>
<dbReference type="Pfam" id="PF07517">
    <property type="entry name" value="SecA_DEAD"/>
    <property type="match status" value="1"/>
</dbReference>
<keyword evidence="11 15" id="KW-0653">Protein transport</keyword>
<comment type="caution">
    <text evidence="19">The sequence shown here is derived from an EMBL/GenBank/DDBJ whole genome shotgun (WGS) entry which is preliminary data.</text>
</comment>
<comment type="similarity">
    <text evidence="3 15">Belongs to the SecA family.</text>
</comment>
<evidence type="ECO:0000313" key="20">
    <source>
        <dbReference type="Proteomes" id="UP000315010"/>
    </source>
</evidence>
<evidence type="ECO:0000256" key="9">
    <source>
        <dbReference type="ARBA" id="ARBA00022833"/>
    </source>
</evidence>
<dbReference type="InterPro" id="IPR014018">
    <property type="entry name" value="SecA_motor_DEAD"/>
</dbReference>
<dbReference type="CDD" id="cd17928">
    <property type="entry name" value="DEXDc_SecA"/>
    <property type="match status" value="1"/>
</dbReference>
<evidence type="ECO:0000256" key="3">
    <source>
        <dbReference type="ARBA" id="ARBA00007650"/>
    </source>
</evidence>
<dbReference type="GO" id="GO:0017038">
    <property type="term" value="P:protein import"/>
    <property type="evidence" value="ECO:0007669"/>
    <property type="project" value="InterPro"/>
</dbReference>
<dbReference type="GO" id="GO:0043952">
    <property type="term" value="P:protein transport by the Sec complex"/>
    <property type="evidence" value="ECO:0007669"/>
    <property type="project" value="TreeGrafter"/>
</dbReference>
<feature type="domain" description="Helicase ATP-binding" evidence="17">
    <location>
        <begin position="109"/>
        <end position="256"/>
    </location>
</feature>
<evidence type="ECO:0000259" key="18">
    <source>
        <dbReference type="PROSITE" id="PS51196"/>
    </source>
</evidence>
<dbReference type="SUPFAM" id="SSF52540">
    <property type="entry name" value="P-loop containing nucleoside triphosphate hydrolases"/>
    <property type="match status" value="2"/>
</dbReference>
<keyword evidence="13 15" id="KW-0811">Translocation</keyword>
<evidence type="ECO:0000256" key="13">
    <source>
        <dbReference type="ARBA" id="ARBA00023010"/>
    </source>
</evidence>
<feature type="binding site" evidence="15">
    <location>
        <begin position="125"/>
        <end position="129"/>
    </location>
    <ligand>
        <name>ATP</name>
        <dbReference type="ChEBI" id="CHEBI:30616"/>
    </ligand>
</feature>
<keyword evidence="9" id="KW-0862">Zinc</keyword>
<dbReference type="Gene3D" id="3.10.450.50">
    <property type="match status" value="1"/>
</dbReference>
<dbReference type="AlphaFoldDB" id="A0A5C5ZAH4"/>
<feature type="compositionally biased region" description="Basic and acidic residues" evidence="16">
    <location>
        <begin position="1195"/>
        <end position="1214"/>
    </location>
</feature>
<dbReference type="EC" id="7.4.2.8" evidence="15"/>
<name>A0A5C5ZAH4_9BACT</name>
<dbReference type="GO" id="GO:0005524">
    <property type="term" value="F:ATP binding"/>
    <property type="evidence" value="ECO:0007669"/>
    <property type="project" value="UniProtKB-UniRule"/>
</dbReference>
<evidence type="ECO:0000256" key="7">
    <source>
        <dbReference type="ARBA" id="ARBA00022723"/>
    </source>
</evidence>
<dbReference type="InterPro" id="IPR011130">
    <property type="entry name" value="SecA_preprotein_X-link_dom"/>
</dbReference>
<reference evidence="19 20" key="1">
    <citation type="submission" date="2019-02" db="EMBL/GenBank/DDBJ databases">
        <title>Deep-cultivation of Planctomycetes and their phenomic and genomic characterization uncovers novel biology.</title>
        <authorList>
            <person name="Wiegand S."/>
            <person name="Jogler M."/>
            <person name="Boedeker C."/>
            <person name="Pinto D."/>
            <person name="Vollmers J."/>
            <person name="Rivas-Marin E."/>
            <person name="Kohn T."/>
            <person name="Peeters S.H."/>
            <person name="Heuer A."/>
            <person name="Rast P."/>
            <person name="Oberbeckmann S."/>
            <person name="Bunk B."/>
            <person name="Jeske O."/>
            <person name="Meyerdierks A."/>
            <person name="Storesund J.E."/>
            <person name="Kallscheuer N."/>
            <person name="Luecker S."/>
            <person name="Lage O.M."/>
            <person name="Pohl T."/>
            <person name="Merkel B.J."/>
            <person name="Hornburger P."/>
            <person name="Mueller R.-W."/>
            <person name="Bruemmer F."/>
            <person name="Labrenz M."/>
            <person name="Spormann A.M."/>
            <person name="Op Den Camp H."/>
            <person name="Overmann J."/>
            <person name="Amann R."/>
            <person name="Jetten M.S.M."/>
            <person name="Mascher T."/>
            <person name="Medema M.H."/>
            <person name="Devos D.P."/>
            <person name="Kaster A.-K."/>
            <person name="Ovreas L."/>
            <person name="Rohde M."/>
            <person name="Galperin M.Y."/>
            <person name="Jogler C."/>
        </authorList>
    </citation>
    <scope>NUCLEOTIDE SEQUENCE [LARGE SCALE GENOMIC DNA]</scope>
    <source>
        <strain evidence="19 20">CA13</strain>
    </source>
</reference>
<dbReference type="Gene3D" id="1.10.3060.10">
    <property type="entry name" value="Helical scaffold and wing domains of SecA"/>
    <property type="match status" value="2"/>
</dbReference>
<comment type="cofactor">
    <cofactor evidence="1">
        <name>Zn(2+)</name>
        <dbReference type="ChEBI" id="CHEBI:29105"/>
    </cofactor>
</comment>
<dbReference type="InterPro" id="IPR000185">
    <property type="entry name" value="SecA"/>
</dbReference>
<dbReference type="SMART" id="SM00958">
    <property type="entry name" value="SecA_PP_bind"/>
    <property type="match status" value="1"/>
</dbReference>
<dbReference type="FunFam" id="3.90.1440.10:FF:000003">
    <property type="entry name" value="Preprotein translocase SecA subunit"/>
    <property type="match status" value="1"/>
</dbReference>
<feature type="domain" description="SecA family profile" evidence="18">
    <location>
        <begin position="23"/>
        <end position="691"/>
    </location>
</feature>
<dbReference type="SUPFAM" id="SSF81886">
    <property type="entry name" value="Helical scaffold and wing domains of SecA"/>
    <property type="match status" value="2"/>
</dbReference>
<dbReference type="Pfam" id="PF02810">
    <property type="entry name" value="SEC-C"/>
    <property type="match status" value="1"/>
</dbReference>
<dbReference type="PROSITE" id="PS51192">
    <property type="entry name" value="HELICASE_ATP_BIND_1"/>
    <property type="match status" value="1"/>
</dbReference>
<evidence type="ECO:0000256" key="11">
    <source>
        <dbReference type="ARBA" id="ARBA00022927"/>
    </source>
</evidence>
<evidence type="ECO:0000256" key="16">
    <source>
        <dbReference type="SAM" id="MobiDB-lite"/>
    </source>
</evidence>
<dbReference type="GO" id="GO:0031522">
    <property type="term" value="C:cell envelope Sec protein transport complex"/>
    <property type="evidence" value="ECO:0007669"/>
    <property type="project" value="UniProtKB-ARBA"/>
</dbReference>
<dbReference type="Pfam" id="PF21090">
    <property type="entry name" value="P-loop_SecA"/>
    <property type="match status" value="1"/>
</dbReference>
<organism evidence="19 20">
    <name type="scientific">Novipirellula herctigrandis</name>
    <dbReference type="NCBI Taxonomy" id="2527986"/>
    <lineage>
        <taxon>Bacteria</taxon>
        <taxon>Pseudomonadati</taxon>
        <taxon>Planctomycetota</taxon>
        <taxon>Planctomycetia</taxon>
        <taxon>Pirellulales</taxon>
        <taxon>Pirellulaceae</taxon>
        <taxon>Novipirellula</taxon>
    </lineage>
</organism>
<evidence type="ECO:0000256" key="1">
    <source>
        <dbReference type="ARBA" id="ARBA00001947"/>
    </source>
</evidence>
<keyword evidence="7" id="KW-0479">Metal-binding</keyword>
<dbReference type="InterPro" id="IPR011116">
    <property type="entry name" value="SecA_Wing/Scaffold"/>
</dbReference>
<dbReference type="PANTHER" id="PTHR30612">
    <property type="entry name" value="SECA INNER MEMBRANE COMPONENT OF SEC PROTEIN SECRETION SYSTEM"/>
    <property type="match status" value="1"/>
</dbReference>
<dbReference type="Proteomes" id="UP000315010">
    <property type="component" value="Unassembled WGS sequence"/>
</dbReference>
<sequence length="1238" mass="140258">MSFFERLFDILGVIFGGFFGGVERTITSIFGSANARQVAKLQVRAERIGELEPKYEAMSDEELREQTEIFRQRLRDGETLDDILDEAFAVCREGGKRFLNMRHYDVQFVGGMVLHSGGIAEMVTGEGKTLVATLPAYLNAIEGKGVHVVTVNDYLARRDMEWMAPLYMNLGLTVNAIQSGMSTSDKQAAYACDITYGTNNEFGFDYLRDNMRPAAKGDDRYPAEAQQCQGPLNFAIIDEVDNILVDEARTPLIISGPADLDLGRYAEADRVARQLQKEVHFTVDEKQHNVTLNDEGVREAEKLAGVESFYTAGNMEWPHLIDNSLKAHFLYKLDVNYVIKDRQIIIVDEFTGRLMEGRQWSDGLHQAVEAKEGVPIKQETQTFATASLQNIFKMYKKLSGMTGTAMTEATEFMKIYGLDVVAIPTNREMKRIEHPDLIYLTEKDKYKALAEEVERTTKWDVLTLKDGNEIWGKIQSDDDSEITIVAKDEKRAEKVDRSKVTRVERAGRPILIGTVSIEKSERLSSLLERRGIKHDVLNAKNHGREAEIVAQAGRVNSVTIATNMAGRGTDIVLGGNPETMAWAQMQHKYPTRLEVPDDEWNTLVKEIDDREKMSEEGDQVRDLGGLYVIGTERHESRRIDLQLRGRCGRQGDPGSSRFFLSLEDDLMRIFAGDFVKSMMERLGMQEGEAIESSLVTRRIAAAQKKVEERNYEIRKSLLDYDEVMDEQRKRVYRYRQNLLDGHSSRNMILELIRAQIDKYVGTFLAPYYGVESFAAYAGGQLDCQLDPRDFVNMDFEMAKSYSVDQAERAAETTVSEIVEENLPAEMEDEWNWKALTNWSNTRLGTNFQEHQLKSLNRDELVDELTIKSHERIGKVDLTEGEPLLDADFGLRTLCSWMRHKFGIEITPDEFRDVDDVRAVAKSLVEKAEHAYSAKEAEYPVIAGISRFTEKQGAQVALDREGLVAWVQSRFGVELGLDDVRLNRDDLKTQLVEYSRKTADAAELKYGVAAEKMDAIFEDADKGTTAAVAAGKEGTLEALIKWLENEINHTADATDMGRMTRSEMTLAVEGAVDDRFYPEMRRMERQILLSIVDEAWKNHLLTMDHLRSSVGLKGYAQMDPKVEYKREGMRLFDSMWESIGERVTDLIFRMESFNQEFIRSTWVEAKATHNDPQSAGGGVATMQTDTPNQRAAEMSNRGEEAKPDPIRHDEPRIGRNDPCPCGSGKKYKACCMRKRGHVA</sequence>
<dbReference type="InterPro" id="IPR027417">
    <property type="entry name" value="P-loop_NTPase"/>
</dbReference>
<dbReference type="OrthoDB" id="9805579at2"/>
<dbReference type="InterPro" id="IPR011115">
    <property type="entry name" value="SecA_DEAD"/>
</dbReference>
<feature type="binding site" evidence="15">
    <location>
        <position position="570"/>
    </location>
    <ligand>
        <name>ATP</name>
        <dbReference type="ChEBI" id="CHEBI:30616"/>
    </ligand>
</feature>
<evidence type="ECO:0000256" key="10">
    <source>
        <dbReference type="ARBA" id="ARBA00022840"/>
    </source>
</evidence>
<keyword evidence="10 15" id="KW-0067">ATP-binding</keyword>
<keyword evidence="6 15" id="KW-0963">Cytoplasm</keyword>
<feature type="region of interest" description="Disordered" evidence="16">
    <location>
        <begin position="1187"/>
        <end position="1216"/>
    </location>
</feature>
<keyword evidence="8 15" id="KW-0547">Nucleotide-binding</keyword>
<keyword evidence="14 15" id="KW-0472">Membrane</keyword>
<dbReference type="InterPro" id="IPR036266">
    <property type="entry name" value="SecA_Wing/Scaffold_sf"/>
</dbReference>
<comment type="function">
    <text evidence="15">Part of the Sec protein translocase complex. Interacts with the SecYEG preprotein conducting channel. Has a central role in coupling the hydrolysis of ATP to the transfer of proteins into and across the cell membrane, serving as an ATP-driven molecular motor driving the stepwise translocation of polypeptide chains across the membrane.</text>
</comment>
<dbReference type="EMBL" id="SJPJ01000001">
    <property type="protein sequence ID" value="TWT84175.1"/>
    <property type="molecule type" value="Genomic_DNA"/>
</dbReference>
<dbReference type="PANTHER" id="PTHR30612:SF0">
    <property type="entry name" value="CHLOROPLAST PROTEIN-TRANSPORTING ATPASE"/>
    <property type="match status" value="1"/>
</dbReference>
<evidence type="ECO:0000256" key="6">
    <source>
        <dbReference type="ARBA" id="ARBA00022490"/>
    </source>
</evidence>
<dbReference type="InterPro" id="IPR020937">
    <property type="entry name" value="SecA_CS"/>
</dbReference>
<dbReference type="FunFam" id="3.40.50.300:FF:000113">
    <property type="entry name" value="Preprotein translocase subunit SecA"/>
    <property type="match status" value="1"/>
</dbReference>
<gene>
    <name evidence="15" type="primary">secA</name>
    <name evidence="19" type="ORF">CA13_56510</name>
</gene>
<evidence type="ECO:0000256" key="8">
    <source>
        <dbReference type="ARBA" id="ARBA00022741"/>
    </source>
</evidence>
<dbReference type="InterPro" id="IPR004027">
    <property type="entry name" value="SEC_C_motif"/>
</dbReference>
<dbReference type="Pfam" id="PF07516">
    <property type="entry name" value="SecA_SW"/>
    <property type="match status" value="2"/>
</dbReference>
<keyword evidence="5 15" id="KW-1003">Cell membrane</keyword>
<dbReference type="GO" id="GO:0006605">
    <property type="term" value="P:protein targeting"/>
    <property type="evidence" value="ECO:0007669"/>
    <property type="project" value="UniProtKB-UniRule"/>
</dbReference>
<keyword evidence="4 15" id="KW-0813">Transport</keyword>
<feature type="binding site" evidence="15">
    <location>
        <position position="107"/>
    </location>
    <ligand>
        <name>ATP</name>
        <dbReference type="ChEBI" id="CHEBI:30616"/>
    </ligand>
</feature>
<dbReference type="HAMAP" id="MF_01382">
    <property type="entry name" value="SecA"/>
    <property type="match status" value="1"/>
</dbReference>
<dbReference type="InterPro" id="IPR014001">
    <property type="entry name" value="Helicase_ATP-bd"/>
</dbReference>
<keyword evidence="12 15" id="KW-1278">Translocase</keyword>
<comment type="subcellular location">
    <subcellularLocation>
        <location evidence="15">Cell membrane</location>
        <topology evidence="15">Peripheral membrane protein</topology>
        <orientation evidence="15">Cytoplasmic side</orientation>
    </subcellularLocation>
    <subcellularLocation>
        <location evidence="15">Cytoplasm</location>
    </subcellularLocation>
    <subcellularLocation>
        <location evidence="2">Membrane</location>
        <topology evidence="2">Peripheral membrane protein</topology>
    </subcellularLocation>
    <text evidence="15">Distribution is 50-50.</text>
</comment>
<dbReference type="GO" id="GO:0008564">
    <property type="term" value="F:protein-exporting ATPase activity"/>
    <property type="evidence" value="ECO:0007669"/>
    <property type="project" value="UniProtKB-EC"/>
</dbReference>
<dbReference type="SUPFAM" id="SSF81767">
    <property type="entry name" value="Pre-protein crosslinking domain of SecA"/>
    <property type="match status" value="1"/>
</dbReference>
<keyword evidence="20" id="KW-1185">Reference proteome</keyword>
<comment type="subunit">
    <text evidence="15">Monomer and homodimer. Part of the essential Sec protein translocation apparatus which comprises SecA, SecYEG and auxiliary proteins SecDF. Other proteins may also be involved.</text>
</comment>
<dbReference type="GO" id="GO:0065002">
    <property type="term" value="P:intracellular protein transmembrane transport"/>
    <property type="evidence" value="ECO:0007669"/>
    <property type="project" value="UniProtKB-UniRule"/>
</dbReference>